<accession>A0ABQ8T1W0</accession>
<dbReference type="EMBL" id="JAJSOF020000017">
    <property type="protein sequence ID" value="KAJ4440044.1"/>
    <property type="molecule type" value="Genomic_DNA"/>
</dbReference>
<keyword evidence="2" id="KW-0812">Transmembrane</keyword>
<feature type="transmembrane region" description="Helical" evidence="2">
    <location>
        <begin position="95"/>
        <end position="117"/>
    </location>
</feature>
<dbReference type="PANTHER" id="PTHR47326">
    <property type="entry name" value="TRANSPOSABLE ELEMENT TC3 TRANSPOSASE-LIKE PROTEIN"/>
    <property type="match status" value="1"/>
</dbReference>
<evidence type="ECO:0000313" key="3">
    <source>
        <dbReference type="EMBL" id="KAJ4440044.1"/>
    </source>
</evidence>
<proteinExistence type="predicted"/>
<sequence length="243" mass="27487">NDLISDVDDDRVGDDSDNHNGDVDDDHVGDNNDDHVVEDNDDHVGDDFDNLSVTLMTTVSVTISTIMSVTIVTIMSDCDVDTNVLEDSDDCDFTVILVILLTTVIMMAIMVVIFMVVSKNYDNNNEVAATSINNDKYREFFISLSQFLQASKPTDYTVRSNFALEMLQQENYDFLDCVVFSDESTFHFSGKVNTHNVRIWESENPHEFVQSERNFPKLNGFCALSQRKVYVCRVTNGAHIEHL</sequence>
<comment type="caution">
    <text evidence="3">The sequence shown here is derived from an EMBL/GenBank/DDBJ whole genome shotgun (WGS) entry which is preliminary data.</text>
</comment>
<organism evidence="3 4">
    <name type="scientific">Periplaneta americana</name>
    <name type="common">American cockroach</name>
    <name type="synonym">Blatta americana</name>
    <dbReference type="NCBI Taxonomy" id="6978"/>
    <lineage>
        <taxon>Eukaryota</taxon>
        <taxon>Metazoa</taxon>
        <taxon>Ecdysozoa</taxon>
        <taxon>Arthropoda</taxon>
        <taxon>Hexapoda</taxon>
        <taxon>Insecta</taxon>
        <taxon>Pterygota</taxon>
        <taxon>Neoptera</taxon>
        <taxon>Polyneoptera</taxon>
        <taxon>Dictyoptera</taxon>
        <taxon>Blattodea</taxon>
        <taxon>Blattoidea</taxon>
        <taxon>Blattidae</taxon>
        <taxon>Blattinae</taxon>
        <taxon>Periplaneta</taxon>
    </lineage>
</organism>
<feature type="transmembrane region" description="Helical" evidence="2">
    <location>
        <begin position="53"/>
        <end position="75"/>
    </location>
</feature>
<keyword evidence="2" id="KW-0472">Membrane</keyword>
<reference evidence="3 4" key="1">
    <citation type="journal article" date="2022" name="Allergy">
        <title>Genome assembly and annotation of Periplaneta americana reveal a comprehensive cockroach allergen profile.</title>
        <authorList>
            <person name="Wang L."/>
            <person name="Xiong Q."/>
            <person name="Saelim N."/>
            <person name="Wang L."/>
            <person name="Nong W."/>
            <person name="Wan A.T."/>
            <person name="Shi M."/>
            <person name="Liu X."/>
            <person name="Cao Q."/>
            <person name="Hui J.H.L."/>
            <person name="Sookrung N."/>
            <person name="Leung T.F."/>
            <person name="Tungtrongchitr A."/>
            <person name="Tsui S.K.W."/>
        </authorList>
    </citation>
    <scope>NUCLEOTIDE SEQUENCE [LARGE SCALE GENOMIC DNA]</scope>
    <source>
        <strain evidence="3">PWHHKU_190912</strain>
    </source>
</reference>
<evidence type="ECO:0000256" key="1">
    <source>
        <dbReference type="SAM" id="MobiDB-lite"/>
    </source>
</evidence>
<keyword evidence="2" id="KW-1133">Transmembrane helix</keyword>
<protein>
    <submittedName>
        <fullName evidence="3">Uncharacterized protein</fullName>
    </submittedName>
</protein>
<feature type="compositionally biased region" description="Acidic residues" evidence="1">
    <location>
        <begin position="1"/>
        <end position="12"/>
    </location>
</feature>
<gene>
    <name evidence="3" type="ORF">ANN_08175</name>
</gene>
<name>A0ABQ8T1W0_PERAM</name>
<dbReference type="Proteomes" id="UP001148838">
    <property type="component" value="Unassembled WGS sequence"/>
</dbReference>
<evidence type="ECO:0000256" key="2">
    <source>
        <dbReference type="SAM" id="Phobius"/>
    </source>
</evidence>
<feature type="non-terminal residue" evidence="3">
    <location>
        <position position="1"/>
    </location>
</feature>
<feature type="region of interest" description="Disordered" evidence="1">
    <location>
        <begin position="1"/>
        <end position="33"/>
    </location>
</feature>
<keyword evidence="4" id="KW-1185">Reference proteome</keyword>
<dbReference type="Gene3D" id="3.30.420.10">
    <property type="entry name" value="Ribonuclease H-like superfamily/Ribonuclease H"/>
    <property type="match status" value="1"/>
</dbReference>
<evidence type="ECO:0000313" key="4">
    <source>
        <dbReference type="Proteomes" id="UP001148838"/>
    </source>
</evidence>
<dbReference type="InterPro" id="IPR036397">
    <property type="entry name" value="RNaseH_sf"/>
</dbReference>
<dbReference type="PANTHER" id="PTHR47326:SF1">
    <property type="entry name" value="HTH PSQ-TYPE DOMAIN-CONTAINING PROTEIN"/>
    <property type="match status" value="1"/>
</dbReference>
<feature type="compositionally biased region" description="Basic and acidic residues" evidence="1">
    <location>
        <begin position="13"/>
        <end position="33"/>
    </location>
</feature>